<feature type="binding site" evidence="5">
    <location>
        <position position="94"/>
    </location>
    <ligand>
        <name>Zn(2+)</name>
        <dbReference type="ChEBI" id="CHEBI:29105"/>
        <label>1</label>
        <note>structural</note>
    </ligand>
</feature>
<dbReference type="Pfam" id="PF04828">
    <property type="entry name" value="GFA"/>
    <property type="match status" value="1"/>
</dbReference>
<sequence>MVSLHPIVDKGLQKGDPNFQGGTLKCLCSSNPVEIKLKGNVLHQHLCGCSQCWRPKGALFSQVAVIPDGNVEVTKNKDKLEIVDKNATILRYACKDCGAHLYGPIEKDHAFKGLSFVHTDLSNDKGWQEPQFAAFVSSLTEQGYPPEKMGEVREKIKELGIEPYDALSPPLMDALANFEAEKSGNKRKL</sequence>
<dbReference type="PANTHER" id="PTHR33337">
    <property type="entry name" value="GFA DOMAIN-CONTAINING PROTEIN"/>
    <property type="match status" value="1"/>
</dbReference>
<dbReference type="HAMAP" id="MF_00723">
    <property type="entry name" value="Formald_GSH"/>
    <property type="match status" value="1"/>
</dbReference>
<dbReference type="InterPro" id="IPR011057">
    <property type="entry name" value="Mss4-like_sf"/>
</dbReference>
<dbReference type="InterPro" id="IPR014185">
    <property type="entry name" value="Formald_GSH"/>
</dbReference>
<dbReference type="NCBIfam" id="NF003829">
    <property type="entry name" value="PRK05417.1"/>
    <property type="match status" value="1"/>
</dbReference>
<dbReference type="GO" id="GO:0046294">
    <property type="term" value="P:formaldehyde catabolic process"/>
    <property type="evidence" value="ECO:0007669"/>
    <property type="project" value="UniProtKB-UniRule"/>
</dbReference>
<keyword evidence="4 5" id="KW-0456">Lyase</keyword>
<feature type="binding site" evidence="5">
    <location>
        <position position="49"/>
    </location>
    <ligand>
        <name>Zn(2+)</name>
        <dbReference type="ChEBI" id="CHEBI:29105"/>
        <label>2</label>
        <note>catalytic</note>
    </ligand>
</feature>
<dbReference type="GO" id="GO:0051907">
    <property type="term" value="F:S-(hydroxymethyl)glutathione synthase activity"/>
    <property type="evidence" value="ECO:0007669"/>
    <property type="project" value="UniProtKB-UniRule"/>
</dbReference>
<feature type="binding site" evidence="5">
    <location>
        <position position="52"/>
    </location>
    <ligand>
        <name>Zn(2+)</name>
        <dbReference type="ChEBI" id="CHEBI:29105"/>
        <label>2</label>
        <note>catalytic</note>
    </ligand>
</feature>
<feature type="binding site" evidence="5">
    <location>
        <position position="28"/>
    </location>
    <ligand>
        <name>Zn(2+)</name>
        <dbReference type="ChEBI" id="CHEBI:29105"/>
        <label>1</label>
        <note>structural</note>
    </ligand>
</feature>
<dbReference type="InterPro" id="IPR006913">
    <property type="entry name" value="CENP-V/GFA"/>
</dbReference>
<dbReference type="Gene3D" id="3.90.1590.10">
    <property type="entry name" value="glutathione-dependent formaldehyde- activating enzyme (gfa)"/>
    <property type="match status" value="1"/>
</dbReference>
<evidence type="ECO:0000259" key="6">
    <source>
        <dbReference type="PROSITE" id="PS51891"/>
    </source>
</evidence>
<proteinExistence type="inferred from homology"/>
<dbReference type="Proteomes" id="UP001203852">
    <property type="component" value="Unassembled WGS sequence"/>
</dbReference>
<comment type="caution">
    <text evidence="7">The sequence shown here is derived from an EMBL/GenBank/DDBJ whole genome shotgun (WGS) entry which is preliminary data.</text>
</comment>
<evidence type="ECO:0000256" key="4">
    <source>
        <dbReference type="ARBA" id="ARBA00023239"/>
    </source>
</evidence>
<dbReference type="NCBIfam" id="TIGR02820">
    <property type="entry name" value="formald_GSH"/>
    <property type="match status" value="1"/>
</dbReference>
<dbReference type="PROSITE" id="PS51891">
    <property type="entry name" value="CENP_V_GFA"/>
    <property type="match status" value="1"/>
</dbReference>
<comment type="cofactor">
    <cofactor evidence="5">
        <name>Zn(2+)</name>
        <dbReference type="ChEBI" id="CHEBI:29105"/>
    </cofactor>
    <text evidence="5">Binds 2 Zn(2+) ions per subunit.</text>
</comment>
<dbReference type="PANTHER" id="PTHR33337:SF40">
    <property type="entry name" value="CENP-V_GFA DOMAIN-CONTAINING PROTEIN-RELATED"/>
    <property type="match status" value="1"/>
</dbReference>
<dbReference type="EMBL" id="MU404354">
    <property type="protein sequence ID" value="KAI1613346.1"/>
    <property type="molecule type" value="Genomic_DNA"/>
</dbReference>
<accession>A0AAN6DVF9</accession>
<keyword evidence="8" id="KW-1185">Reference proteome</keyword>
<comment type="similarity">
    <text evidence="1 5">Belongs to the Gfa family.</text>
</comment>
<comment type="function">
    <text evidence="5">Catalyzes the condensation of formaldehyde and glutathione to S-hydroxymethylglutathione.</text>
</comment>
<evidence type="ECO:0000256" key="1">
    <source>
        <dbReference type="ARBA" id="ARBA00005495"/>
    </source>
</evidence>
<evidence type="ECO:0000313" key="8">
    <source>
        <dbReference type="Proteomes" id="UP001203852"/>
    </source>
</evidence>
<feature type="binding site" evidence="5">
    <location>
        <position position="26"/>
    </location>
    <ligand>
        <name>Zn(2+)</name>
        <dbReference type="ChEBI" id="CHEBI:29105"/>
        <label>1</label>
        <note>structural</note>
    </ligand>
</feature>
<keyword evidence="2 5" id="KW-0479">Metal-binding</keyword>
<feature type="binding site" evidence="5">
    <location>
        <position position="97"/>
    </location>
    <ligand>
        <name>Zn(2+)</name>
        <dbReference type="ChEBI" id="CHEBI:29105"/>
        <label>1</label>
        <note>structural</note>
    </ligand>
</feature>
<organism evidence="7 8">
    <name type="scientific">Exophiala viscosa</name>
    <dbReference type="NCBI Taxonomy" id="2486360"/>
    <lineage>
        <taxon>Eukaryota</taxon>
        <taxon>Fungi</taxon>
        <taxon>Dikarya</taxon>
        <taxon>Ascomycota</taxon>
        <taxon>Pezizomycotina</taxon>
        <taxon>Eurotiomycetes</taxon>
        <taxon>Chaetothyriomycetidae</taxon>
        <taxon>Chaetothyriales</taxon>
        <taxon>Herpotrichiellaceae</taxon>
        <taxon>Exophiala</taxon>
    </lineage>
</organism>
<protein>
    <recommendedName>
        <fullName evidence="5">Putative glutathione-dependent formaldehyde-activating enzyme</fullName>
        <ecNumber evidence="5">4.4.1.22</ecNumber>
    </recommendedName>
    <alternativeName>
        <fullName evidence="5">S-(hydroxymethyl)glutathione synthase</fullName>
    </alternativeName>
</protein>
<dbReference type="GO" id="GO:0008270">
    <property type="term" value="F:zinc ion binding"/>
    <property type="evidence" value="ECO:0007669"/>
    <property type="project" value="UniProtKB-UniRule"/>
</dbReference>
<feature type="binding site" evidence="5">
    <location>
        <position position="47"/>
    </location>
    <ligand>
        <name>Zn(2+)</name>
        <dbReference type="ChEBI" id="CHEBI:29105"/>
        <label>2</label>
        <note>catalytic</note>
    </ligand>
</feature>
<name>A0AAN6DVF9_9EURO</name>
<dbReference type="EC" id="4.4.1.22" evidence="5"/>
<dbReference type="PIRSF" id="PIRSF033318">
    <property type="entry name" value="Formald_GSH"/>
    <property type="match status" value="1"/>
</dbReference>
<dbReference type="AlphaFoldDB" id="A0AAN6DVF9"/>
<evidence type="ECO:0000256" key="2">
    <source>
        <dbReference type="ARBA" id="ARBA00022723"/>
    </source>
</evidence>
<keyword evidence="3 5" id="KW-0862">Zinc</keyword>
<evidence type="ECO:0000256" key="3">
    <source>
        <dbReference type="ARBA" id="ARBA00022833"/>
    </source>
</evidence>
<comment type="pathway">
    <text evidence="5">One-carbon metabolism; formaldehyde degradation; formate from formaldehyde (glutathione route): step 1/3.</text>
</comment>
<gene>
    <name evidence="7" type="ORF">EDD36DRAFT_262802</name>
</gene>
<evidence type="ECO:0000256" key="5">
    <source>
        <dbReference type="HAMAP-Rule" id="MF_03142"/>
    </source>
</evidence>
<dbReference type="SUPFAM" id="SSF51316">
    <property type="entry name" value="Mss4-like"/>
    <property type="match status" value="1"/>
</dbReference>
<reference evidence="7" key="1">
    <citation type="journal article" date="2022" name="bioRxiv">
        <title>Deciphering the potential niche of two novel black yeast fungi from a biological soil crust based on their genomes, phenotypes, and melanin regulation.</title>
        <authorList>
            <consortium name="DOE Joint Genome Institute"/>
            <person name="Carr E.C."/>
            <person name="Barton Q."/>
            <person name="Grambo S."/>
            <person name="Sullivan M."/>
            <person name="Renfro C.M."/>
            <person name="Kuo A."/>
            <person name="Pangilinan J."/>
            <person name="Lipzen A."/>
            <person name="Keymanesh K."/>
            <person name="Savage E."/>
            <person name="Barry K."/>
            <person name="Grigoriev I.V."/>
            <person name="Riekhof W.R."/>
            <person name="Harris S.S."/>
        </authorList>
    </citation>
    <scope>NUCLEOTIDE SEQUENCE</scope>
    <source>
        <strain evidence="7">JF 03-4F</strain>
    </source>
</reference>
<comment type="catalytic activity">
    <reaction evidence="5">
        <text>S-(hydroxymethyl)glutathione = glutathione + formaldehyde</text>
        <dbReference type="Rhea" id="RHEA:22488"/>
        <dbReference type="ChEBI" id="CHEBI:16842"/>
        <dbReference type="ChEBI" id="CHEBI:57925"/>
        <dbReference type="ChEBI" id="CHEBI:58758"/>
        <dbReference type="EC" id="4.4.1.22"/>
    </reaction>
</comment>
<evidence type="ECO:0000313" key="7">
    <source>
        <dbReference type="EMBL" id="KAI1613346.1"/>
    </source>
</evidence>
<feature type="domain" description="CENP-V/GFA" evidence="6">
    <location>
        <begin position="19"/>
        <end position="165"/>
    </location>
</feature>